<proteinExistence type="predicted"/>
<dbReference type="EMBL" id="CAJOBF010005421">
    <property type="protein sequence ID" value="CAF4174702.1"/>
    <property type="molecule type" value="Genomic_DNA"/>
</dbReference>
<feature type="region of interest" description="Disordered" evidence="1">
    <location>
        <begin position="120"/>
        <end position="145"/>
    </location>
</feature>
<name>A0A819ZC16_9BILA</name>
<evidence type="ECO:0000313" key="4">
    <source>
        <dbReference type="Proteomes" id="UP000663842"/>
    </source>
</evidence>
<dbReference type="EMBL" id="CAJNRG010014447">
    <property type="protein sequence ID" value="CAF2155984.1"/>
    <property type="molecule type" value="Genomic_DNA"/>
</dbReference>
<reference evidence="3" key="1">
    <citation type="submission" date="2021-02" db="EMBL/GenBank/DDBJ databases">
        <authorList>
            <person name="Nowell W R."/>
        </authorList>
    </citation>
    <scope>NUCLEOTIDE SEQUENCE</scope>
</reference>
<feature type="compositionally biased region" description="Basic and acidic residues" evidence="1">
    <location>
        <begin position="127"/>
        <end position="145"/>
    </location>
</feature>
<dbReference type="AlphaFoldDB" id="A0A819ZC16"/>
<gene>
    <name evidence="3" type="ORF">UXM345_LOCUS26491</name>
    <name evidence="2" type="ORF">XDN619_LOCUS29557</name>
</gene>
<organism evidence="3 4">
    <name type="scientific">Rotaria magnacalcarata</name>
    <dbReference type="NCBI Taxonomy" id="392030"/>
    <lineage>
        <taxon>Eukaryota</taxon>
        <taxon>Metazoa</taxon>
        <taxon>Spiralia</taxon>
        <taxon>Gnathifera</taxon>
        <taxon>Rotifera</taxon>
        <taxon>Eurotatoria</taxon>
        <taxon>Bdelloidea</taxon>
        <taxon>Philodinida</taxon>
        <taxon>Philodinidae</taxon>
        <taxon>Rotaria</taxon>
    </lineage>
</organism>
<comment type="caution">
    <text evidence="3">The sequence shown here is derived from an EMBL/GenBank/DDBJ whole genome shotgun (WGS) entry which is preliminary data.</text>
</comment>
<dbReference type="Proteomes" id="UP000663842">
    <property type="component" value="Unassembled WGS sequence"/>
</dbReference>
<dbReference type="Proteomes" id="UP000663887">
    <property type="component" value="Unassembled WGS sequence"/>
</dbReference>
<protein>
    <submittedName>
        <fullName evidence="3">Uncharacterized protein</fullName>
    </submittedName>
</protein>
<accession>A0A819ZC16</accession>
<evidence type="ECO:0000313" key="3">
    <source>
        <dbReference type="EMBL" id="CAF4174702.1"/>
    </source>
</evidence>
<evidence type="ECO:0000256" key="1">
    <source>
        <dbReference type="SAM" id="MobiDB-lite"/>
    </source>
</evidence>
<evidence type="ECO:0000313" key="2">
    <source>
        <dbReference type="EMBL" id="CAF2155984.1"/>
    </source>
</evidence>
<sequence length="266" mass="29427">MNEFRSVTPIDHDLVTPVSGSDPQDFLQLLRSSNVAQYTEPLTAQSIESSFPSMSTESRFRPIHEDSNYGIEENERSAKYAEGHILSQFDLDSILASNDPFLMSDSSCIGSHDSYNSLDYGLPGPSKHRDSFLEEKETDHSERTSHNLDSVKFPMYYPSSHSNYSSNRPQTQYTGFTVQGGRIPNIPCDTGVGHSRLPLSSTSPELTYPHDPLSPPFIGMQGPLPPPLVPTASGTRQATTQKKGEDKIDKMVNLLGDIVNTFDNLI</sequence>